<keyword evidence="2" id="KW-1185">Reference proteome</keyword>
<proteinExistence type="predicted"/>
<dbReference type="PANTHER" id="PTHR47292">
    <property type="entry name" value="TRANSCRIPTION ELONGATION FACTOR (TFIIS) FAMILY PROTEIN-RELATED"/>
    <property type="match status" value="1"/>
</dbReference>
<dbReference type="EMBL" id="JACEGQ020000002">
    <property type="protein sequence ID" value="KAH8515122.1"/>
    <property type="molecule type" value="Genomic_DNA"/>
</dbReference>
<gene>
    <name evidence="1" type="ORF">H0E87_003829</name>
</gene>
<evidence type="ECO:0000313" key="2">
    <source>
        <dbReference type="Proteomes" id="UP000807159"/>
    </source>
</evidence>
<dbReference type="Proteomes" id="UP000807159">
    <property type="component" value="Chromosome 2"/>
</dbReference>
<sequence>MTLEDFFTLTEMKDGLTAPSRVHELVAVMQKEKHGVLNNVGDSTRQWAAVASTIAATENKDCLDLFVNLNGLLFIDRWLTIAQKFSNETSEGSAVSLVTREYVINQSVDDSTRRELGVCRWHRALIVEF</sequence>
<reference evidence="1" key="1">
    <citation type="journal article" date="2021" name="J. Hered.">
        <title>Genome Assembly of Salicaceae Populus deltoides (Eastern Cottonwood) I-69 Based on Nanopore Sequencing and Hi-C Technologies.</title>
        <authorList>
            <person name="Bai S."/>
            <person name="Wu H."/>
            <person name="Zhang J."/>
            <person name="Pan Z."/>
            <person name="Zhao W."/>
            <person name="Li Z."/>
            <person name="Tong C."/>
        </authorList>
    </citation>
    <scope>NUCLEOTIDE SEQUENCE</scope>
    <source>
        <tissue evidence="1">Leaf</tissue>
    </source>
</reference>
<evidence type="ECO:0000313" key="1">
    <source>
        <dbReference type="EMBL" id="KAH8515122.1"/>
    </source>
</evidence>
<dbReference type="PANTHER" id="PTHR47292:SF1">
    <property type="entry name" value="TRANSCRIPTION ELONGATION FACTOR (TFIIS) FAMILY PROTEIN"/>
    <property type="match status" value="1"/>
</dbReference>
<organism evidence="1 2">
    <name type="scientific">Populus deltoides</name>
    <name type="common">Eastern poplar</name>
    <name type="synonym">Eastern cottonwood</name>
    <dbReference type="NCBI Taxonomy" id="3696"/>
    <lineage>
        <taxon>Eukaryota</taxon>
        <taxon>Viridiplantae</taxon>
        <taxon>Streptophyta</taxon>
        <taxon>Embryophyta</taxon>
        <taxon>Tracheophyta</taxon>
        <taxon>Spermatophyta</taxon>
        <taxon>Magnoliopsida</taxon>
        <taxon>eudicotyledons</taxon>
        <taxon>Gunneridae</taxon>
        <taxon>Pentapetalae</taxon>
        <taxon>rosids</taxon>
        <taxon>fabids</taxon>
        <taxon>Malpighiales</taxon>
        <taxon>Salicaceae</taxon>
        <taxon>Saliceae</taxon>
        <taxon>Populus</taxon>
    </lineage>
</organism>
<dbReference type="AlphaFoldDB" id="A0A8T2ZE36"/>
<name>A0A8T2ZE36_POPDE</name>
<accession>A0A8T2ZE36</accession>
<comment type="caution">
    <text evidence="1">The sequence shown here is derived from an EMBL/GenBank/DDBJ whole genome shotgun (WGS) entry which is preliminary data.</text>
</comment>
<protein>
    <submittedName>
        <fullName evidence="1">Uncharacterized protein</fullName>
    </submittedName>
</protein>